<feature type="transmembrane region" description="Helical" evidence="1">
    <location>
        <begin position="21"/>
        <end position="45"/>
    </location>
</feature>
<keyword evidence="1" id="KW-0812">Transmembrane</keyword>
<feature type="transmembrane region" description="Helical" evidence="1">
    <location>
        <begin position="57"/>
        <end position="83"/>
    </location>
</feature>
<dbReference type="EMBL" id="MHTS01000004">
    <property type="protein sequence ID" value="OHA64980.1"/>
    <property type="molecule type" value="Genomic_DNA"/>
</dbReference>
<gene>
    <name evidence="2" type="ORF">A2843_00580</name>
</gene>
<dbReference type="InterPro" id="IPR000412">
    <property type="entry name" value="ABC_2_transport"/>
</dbReference>
<dbReference type="GO" id="GO:0140359">
    <property type="term" value="F:ABC-type transporter activity"/>
    <property type="evidence" value="ECO:0007669"/>
    <property type="project" value="InterPro"/>
</dbReference>
<feature type="transmembrane region" description="Helical" evidence="1">
    <location>
        <begin position="104"/>
        <end position="132"/>
    </location>
</feature>
<feature type="transmembrane region" description="Helical" evidence="1">
    <location>
        <begin position="229"/>
        <end position="251"/>
    </location>
</feature>
<evidence type="ECO:0000313" key="2">
    <source>
        <dbReference type="EMBL" id="OHA64980.1"/>
    </source>
</evidence>
<protein>
    <recommendedName>
        <fullName evidence="4">Transport permease protein</fullName>
    </recommendedName>
</protein>
<comment type="caution">
    <text evidence="2">The sequence shown here is derived from an EMBL/GenBank/DDBJ whole genome shotgun (WGS) entry which is preliminary data.</text>
</comment>
<dbReference type="PRINTS" id="PR00164">
    <property type="entry name" value="ABC2TRNSPORT"/>
</dbReference>
<keyword evidence="1" id="KW-0472">Membrane</keyword>
<sequence length="266" mass="30852">MNFLHVYGIFLRNIILIRRSIGRMFGLFFFATFELFLWGFITIWLRDLAPKDARIDFVFLLLTGLLFWDLFIRAQQSFSISFLEDVWSRNIMNFFATPVAMKEFIAGLALISLVQGFLTFIYIGGLAVLLYALDIWALGFYMIPFFMNIFVFGWALGLIAIGLLLRFGPAFEILAFFIPMMFLPFSAVYYPVSVFPEFIQQAAFFLPTMHLFEGMRQVLTQEVFPLSDVLWATGLNILYFALGLAFFLWMVRVARKKGLIARLLQD</sequence>
<dbReference type="PANTHER" id="PTHR43229:SF2">
    <property type="entry name" value="NODULATION PROTEIN J"/>
    <property type="match status" value="1"/>
</dbReference>
<reference evidence="2 3" key="1">
    <citation type="journal article" date="2016" name="Nat. Commun.">
        <title>Thousands of microbial genomes shed light on interconnected biogeochemical processes in an aquifer system.</title>
        <authorList>
            <person name="Anantharaman K."/>
            <person name="Brown C.T."/>
            <person name="Hug L.A."/>
            <person name="Sharon I."/>
            <person name="Castelle C.J."/>
            <person name="Probst A.J."/>
            <person name="Thomas B.C."/>
            <person name="Singh A."/>
            <person name="Wilkins M.J."/>
            <person name="Karaoz U."/>
            <person name="Brodie E.L."/>
            <person name="Williams K.H."/>
            <person name="Hubbard S.S."/>
            <person name="Banfield J.F."/>
        </authorList>
    </citation>
    <scope>NUCLEOTIDE SEQUENCE [LARGE SCALE GENOMIC DNA]</scope>
</reference>
<dbReference type="AlphaFoldDB" id="A0A1G2QWL9"/>
<dbReference type="PANTHER" id="PTHR43229">
    <property type="entry name" value="NODULATION PROTEIN J"/>
    <property type="match status" value="1"/>
</dbReference>
<feature type="transmembrane region" description="Helical" evidence="1">
    <location>
        <begin position="138"/>
        <end position="161"/>
    </location>
</feature>
<evidence type="ECO:0000313" key="3">
    <source>
        <dbReference type="Proteomes" id="UP000178170"/>
    </source>
</evidence>
<organism evidence="2 3">
    <name type="scientific">Candidatus Wildermuthbacteria bacterium RIFCSPHIGHO2_01_FULL_48_27b</name>
    <dbReference type="NCBI Taxonomy" id="1802447"/>
    <lineage>
        <taxon>Bacteria</taxon>
        <taxon>Candidatus Wildermuthiibacteriota</taxon>
    </lineage>
</organism>
<evidence type="ECO:0008006" key="4">
    <source>
        <dbReference type="Google" id="ProtNLM"/>
    </source>
</evidence>
<evidence type="ECO:0000256" key="1">
    <source>
        <dbReference type="SAM" id="Phobius"/>
    </source>
</evidence>
<dbReference type="GO" id="GO:0043190">
    <property type="term" value="C:ATP-binding cassette (ABC) transporter complex"/>
    <property type="evidence" value="ECO:0007669"/>
    <property type="project" value="InterPro"/>
</dbReference>
<keyword evidence="1" id="KW-1133">Transmembrane helix</keyword>
<dbReference type="InterPro" id="IPR051784">
    <property type="entry name" value="Nod_factor_ABC_transporter"/>
</dbReference>
<dbReference type="Proteomes" id="UP000178170">
    <property type="component" value="Unassembled WGS sequence"/>
</dbReference>
<feature type="transmembrane region" description="Helical" evidence="1">
    <location>
        <begin position="173"/>
        <end position="192"/>
    </location>
</feature>
<name>A0A1G2QWL9_9BACT</name>
<proteinExistence type="predicted"/>
<accession>A0A1G2QWL9</accession>